<proteinExistence type="predicted"/>
<keyword evidence="3" id="KW-1185">Reference proteome</keyword>
<evidence type="ECO:0000313" key="2">
    <source>
        <dbReference type="EMBL" id="KAB1158544.1"/>
    </source>
</evidence>
<name>A0A7J5ALT0_9FLAO</name>
<organism evidence="2 3">
    <name type="scientific">Tenacibaculum aiptasiae</name>
    <dbReference type="NCBI Taxonomy" id="426481"/>
    <lineage>
        <taxon>Bacteria</taxon>
        <taxon>Pseudomonadati</taxon>
        <taxon>Bacteroidota</taxon>
        <taxon>Flavobacteriia</taxon>
        <taxon>Flavobacteriales</taxon>
        <taxon>Flavobacteriaceae</taxon>
        <taxon>Tenacibaculum</taxon>
    </lineage>
</organism>
<comment type="caution">
    <text evidence="2">The sequence shown here is derived from an EMBL/GenBank/DDBJ whole genome shotgun (WGS) entry which is preliminary data.</text>
</comment>
<dbReference type="RefSeq" id="WP_150899514.1">
    <property type="nucleotide sequence ID" value="NZ_WAAU01000012.1"/>
</dbReference>
<dbReference type="Proteomes" id="UP000467305">
    <property type="component" value="Unassembled WGS sequence"/>
</dbReference>
<feature type="signal peptide" evidence="1">
    <location>
        <begin position="1"/>
        <end position="21"/>
    </location>
</feature>
<dbReference type="AlphaFoldDB" id="A0A7J5ALT0"/>
<dbReference type="InterPro" id="IPR021323">
    <property type="entry name" value="DUF2927"/>
</dbReference>
<protein>
    <submittedName>
        <fullName evidence="2">DUF2927 domain-containing protein</fullName>
    </submittedName>
</protein>
<keyword evidence="1" id="KW-0732">Signal</keyword>
<dbReference type="Pfam" id="PF11150">
    <property type="entry name" value="DUF2927"/>
    <property type="match status" value="1"/>
</dbReference>
<sequence length="237" mass="27465">MKNKLLLLLFILITLASCSINDENIVLPESEFSEHEINVIEYFKEVALGFEFGNASKITRKWNSDLNIFIGGEKNKELITELEKIIKEINELVTDGFKINIVNDSSQSNYYIFFGSGYEYAQLYPSQVNLVESNWGLFSVSRNSQNQLIKGKMYVDIYRANLVEQKHLLREELTQSLGLARDSKKYPESIFQSEWTTTNKYALIDRDLIRLLYHPDMSVGLTETQVDKVLKEILRNE</sequence>
<evidence type="ECO:0000256" key="1">
    <source>
        <dbReference type="SAM" id="SignalP"/>
    </source>
</evidence>
<dbReference type="EMBL" id="WAAU01000012">
    <property type="protein sequence ID" value="KAB1158544.1"/>
    <property type="molecule type" value="Genomic_DNA"/>
</dbReference>
<feature type="chain" id="PRO_5029707426" evidence="1">
    <location>
        <begin position="22"/>
        <end position="237"/>
    </location>
</feature>
<dbReference type="PROSITE" id="PS51257">
    <property type="entry name" value="PROKAR_LIPOPROTEIN"/>
    <property type="match status" value="1"/>
</dbReference>
<accession>A0A7J5ALT0</accession>
<evidence type="ECO:0000313" key="3">
    <source>
        <dbReference type="Proteomes" id="UP000467305"/>
    </source>
</evidence>
<reference evidence="2 3" key="1">
    <citation type="submission" date="2019-09" db="EMBL/GenBank/DDBJ databases">
        <authorList>
            <person name="Cao W.R."/>
        </authorList>
    </citation>
    <scope>NUCLEOTIDE SEQUENCE [LARGE SCALE GENOMIC DNA]</scope>
    <source>
        <strain evidence="3">a4</strain>
    </source>
</reference>
<gene>
    <name evidence="2" type="ORF">F7018_07960</name>
</gene>
<dbReference type="OrthoDB" id="1160215at2"/>